<dbReference type="Proteomes" id="UP000216725">
    <property type="component" value="Unassembled WGS sequence"/>
</dbReference>
<dbReference type="AlphaFoldDB" id="A0A261EYQ4"/>
<organism evidence="2 3">
    <name type="scientific">Pseudoscardovia radai</name>
    <dbReference type="NCBI Taxonomy" id="987066"/>
    <lineage>
        <taxon>Bacteria</taxon>
        <taxon>Bacillati</taxon>
        <taxon>Actinomycetota</taxon>
        <taxon>Actinomycetes</taxon>
        <taxon>Bifidobacteriales</taxon>
        <taxon>Bifidobacteriaceae</taxon>
        <taxon>Pseudoscardovia</taxon>
    </lineage>
</organism>
<reference evidence="2 3" key="1">
    <citation type="journal article" date="2017" name="BMC Genomics">
        <title>Comparative genomic and phylogenomic analyses of the Bifidobacteriaceae family.</title>
        <authorList>
            <person name="Lugli G.A."/>
            <person name="Milani C."/>
            <person name="Turroni F."/>
            <person name="Duranti S."/>
            <person name="Mancabelli L."/>
            <person name="Mangifesta M."/>
            <person name="Ferrario C."/>
            <person name="Modesto M."/>
            <person name="Mattarelli P."/>
            <person name="Jiri K."/>
            <person name="van Sinderen D."/>
            <person name="Ventura M."/>
        </authorList>
    </citation>
    <scope>NUCLEOTIDE SEQUENCE [LARGE SCALE GENOMIC DNA]</scope>
    <source>
        <strain evidence="2 3">DSM 24742</strain>
    </source>
</reference>
<evidence type="ECO:0000313" key="3">
    <source>
        <dbReference type="Proteomes" id="UP000216725"/>
    </source>
</evidence>
<name>A0A261EYQ4_9BIFI</name>
<proteinExistence type="predicted"/>
<feature type="region of interest" description="Disordered" evidence="1">
    <location>
        <begin position="277"/>
        <end position="322"/>
    </location>
</feature>
<sequence>MTDFPDNTPSDAPDGPDNDPNDGQNDGRNDELSDADIDAAFAGFEQDFADADHSAINEMNAALERNETSESSASDADAVDTADSSDVAPTDASDDFDRDLKDVEDLESSLMQMLGEKASSALLITRLRDPDVLAALSVLADVDDYCIADRFGAVAILKDLDGSHPEDAAAHLTKLVTGLSAILVVNRAGRIEAHQWVNGQQGESFPPPIVFANAPAWVEDLLVGQVSLDELLNDPSIVPLDSQDYTKAASFGVLQQVVRHLPGQGRPRRFGFLHRRRKNSHDGDSHDGNSNDGDAGNGKANGTDGDGNSGSDSWNEGGPVDL</sequence>
<gene>
    <name evidence="2" type="ORF">PSRA_0876</name>
</gene>
<dbReference type="EMBL" id="MWWR01000006">
    <property type="protein sequence ID" value="OZG51796.1"/>
    <property type="molecule type" value="Genomic_DNA"/>
</dbReference>
<feature type="compositionally biased region" description="Low complexity" evidence="1">
    <location>
        <begin position="290"/>
        <end position="303"/>
    </location>
</feature>
<feature type="compositionally biased region" description="Low complexity" evidence="1">
    <location>
        <begin position="309"/>
        <end position="322"/>
    </location>
</feature>
<feature type="region of interest" description="Disordered" evidence="1">
    <location>
        <begin position="1"/>
        <end position="97"/>
    </location>
</feature>
<evidence type="ECO:0000256" key="1">
    <source>
        <dbReference type="SAM" id="MobiDB-lite"/>
    </source>
</evidence>
<comment type="caution">
    <text evidence="2">The sequence shown here is derived from an EMBL/GenBank/DDBJ whole genome shotgun (WGS) entry which is preliminary data.</text>
</comment>
<accession>A0A261EYQ4</accession>
<keyword evidence="3" id="KW-1185">Reference proteome</keyword>
<protein>
    <submittedName>
        <fullName evidence="2">Uncharacterized protein</fullName>
    </submittedName>
</protein>
<dbReference type="OrthoDB" id="3238607at2"/>
<feature type="compositionally biased region" description="Basic and acidic residues" evidence="1">
    <location>
        <begin position="280"/>
        <end position="289"/>
    </location>
</feature>
<dbReference type="RefSeq" id="WP_094660694.1">
    <property type="nucleotide sequence ID" value="NZ_MWWR01000006.1"/>
</dbReference>
<evidence type="ECO:0000313" key="2">
    <source>
        <dbReference type="EMBL" id="OZG51796.1"/>
    </source>
</evidence>
<feature type="compositionally biased region" description="Low complexity" evidence="1">
    <location>
        <begin position="69"/>
        <end position="88"/>
    </location>
</feature>